<dbReference type="Gene3D" id="3.40.50.2000">
    <property type="entry name" value="Glycogen Phosphorylase B"/>
    <property type="match status" value="2"/>
</dbReference>
<dbReference type="Pfam" id="PF13439">
    <property type="entry name" value="Glyco_transf_4"/>
    <property type="match status" value="1"/>
</dbReference>
<sequence length="364" mass="41216">MKEQLKVIQIIDSLTPGGAEMMAVNIANGLSRKGVDSYLCSTRKEGLLKSKISGNVKYLFLKKKQTLGIYSFRRLYRFIKKEKINIIHAHSSSIFIGFLMKLWNPKLTLIWHDHYGKSETLENRKSDILKVLAKKINFVIVVNDLLYQWNKKALRVKNVVNLSNFASINKQTKEVIKLKGEEGKRIVCLANFRPQKDHINLLKAFKIIHQDFNDWTLHLVGLDLNDEYSDSIKGFIKTNKLTAAIFSYGSVENTFEVLEQATIGVLASKSEGLPVSLLEYGLAKLPVVVTNVGDCNKLISNNDTGLLVPPNNKLALGEALKELIINSTRRKLFAENLNSLIVKKYSEDSYLDKLIAVYLKTNDE</sequence>
<dbReference type="InterPro" id="IPR001296">
    <property type="entry name" value="Glyco_trans_1"/>
</dbReference>
<dbReference type="STRING" id="762486.SAMN05444411_102344"/>
<accession>A0A1H2X1H5</accession>
<dbReference type="EMBL" id="FNNJ01000002">
    <property type="protein sequence ID" value="SDW86730.1"/>
    <property type="molecule type" value="Genomic_DNA"/>
</dbReference>
<gene>
    <name evidence="3" type="ORF">SAMN05444411_102344</name>
</gene>
<dbReference type="GO" id="GO:0016757">
    <property type="term" value="F:glycosyltransferase activity"/>
    <property type="evidence" value="ECO:0007669"/>
    <property type="project" value="InterPro"/>
</dbReference>
<dbReference type="SUPFAM" id="SSF53756">
    <property type="entry name" value="UDP-Glycosyltransferase/glycogen phosphorylase"/>
    <property type="match status" value="1"/>
</dbReference>
<dbReference type="InterPro" id="IPR028098">
    <property type="entry name" value="Glyco_trans_4-like_N"/>
</dbReference>
<evidence type="ECO:0000259" key="2">
    <source>
        <dbReference type="Pfam" id="PF13439"/>
    </source>
</evidence>
<dbReference type="CDD" id="cd03811">
    <property type="entry name" value="GT4_GT28_WabH-like"/>
    <property type="match status" value="1"/>
</dbReference>
<evidence type="ECO:0000313" key="3">
    <source>
        <dbReference type="EMBL" id="SDW86730.1"/>
    </source>
</evidence>
<dbReference type="PANTHER" id="PTHR12526">
    <property type="entry name" value="GLYCOSYLTRANSFERASE"/>
    <property type="match status" value="1"/>
</dbReference>
<name>A0A1H2X1H5_9FLAO</name>
<evidence type="ECO:0000259" key="1">
    <source>
        <dbReference type="Pfam" id="PF00534"/>
    </source>
</evidence>
<proteinExistence type="predicted"/>
<dbReference type="Pfam" id="PF00534">
    <property type="entry name" value="Glycos_transf_1"/>
    <property type="match status" value="1"/>
</dbReference>
<keyword evidence="4" id="KW-1185">Reference proteome</keyword>
<dbReference type="AlphaFoldDB" id="A0A1H2X1H5"/>
<feature type="domain" description="Glycosyltransferase subfamily 4-like N-terminal" evidence="2">
    <location>
        <begin position="16"/>
        <end position="149"/>
    </location>
</feature>
<dbReference type="RefSeq" id="WP_090121320.1">
    <property type="nucleotide sequence ID" value="NZ_FNNJ01000002.1"/>
</dbReference>
<dbReference type="PANTHER" id="PTHR12526:SF627">
    <property type="entry name" value="D-RHAMNOSYLTRANSFERASE WBPZ"/>
    <property type="match status" value="1"/>
</dbReference>
<organism evidence="3 4">
    <name type="scientific">Lutibacter oricola</name>
    <dbReference type="NCBI Taxonomy" id="762486"/>
    <lineage>
        <taxon>Bacteria</taxon>
        <taxon>Pseudomonadati</taxon>
        <taxon>Bacteroidota</taxon>
        <taxon>Flavobacteriia</taxon>
        <taxon>Flavobacteriales</taxon>
        <taxon>Flavobacteriaceae</taxon>
        <taxon>Lutibacter</taxon>
    </lineage>
</organism>
<dbReference type="Proteomes" id="UP000199595">
    <property type="component" value="Unassembled WGS sequence"/>
</dbReference>
<protein>
    <submittedName>
        <fullName evidence="3">Glycosyltransferase involved in cell wall bisynthesis</fullName>
    </submittedName>
</protein>
<evidence type="ECO:0000313" key="4">
    <source>
        <dbReference type="Proteomes" id="UP000199595"/>
    </source>
</evidence>
<feature type="domain" description="Glycosyl transferase family 1" evidence="1">
    <location>
        <begin position="172"/>
        <end position="336"/>
    </location>
</feature>
<reference evidence="3 4" key="1">
    <citation type="submission" date="2016-10" db="EMBL/GenBank/DDBJ databases">
        <authorList>
            <person name="de Groot N.N."/>
        </authorList>
    </citation>
    <scope>NUCLEOTIDE SEQUENCE [LARGE SCALE GENOMIC DNA]</scope>
    <source>
        <strain evidence="3 4">DSM 24956</strain>
    </source>
</reference>
<dbReference type="OrthoDB" id="823685at2"/>
<keyword evidence="3" id="KW-0808">Transferase</keyword>